<dbReference type="EMBL" id="JACOGG010000017">
    <property type="protein sequence ID" value="MBC3936646.1"/>
    <property type="molecule type" value="Genomic_DNA"/>
</dbReference>
<dbReference type="PANTHER" id="PTHR43159">
    <property type="entry name" value="ENOYL-[ACYL-CARRIER-PROTEIN] REDUCTASE"/>
    <property type="match status" value="1"/>
</dbReference>
<comment type="pathway">
    <text evidence="1">Lipid metabolism; fatty acid biosynthesis.</text>
</comment>
<protein>
    <recommendedName>
        <fullName evidence="8">Enoyl-[acyl-carrier-protein] reductase [NADH]</fullName>
        <ecNumber evidence="8">1.3.1.9</ecNumber>
    </recommendedName>
</protein>
<dbReference type="Pfam" id="PF13561">
    <property type="entry name" value="adh_short_C2"/>
    <property type="match status" value="1"/>
</dbReference>
<comment type="similarity">
    <text evidence="2 8">Belongs to the short-chain dehydrogenases/reductases (SDR) family. FabI subfamily.</text>
</comment>
<evidence type="ECO:0000256" key="5">
    <source>
        <dbReference type="ARBA" id="ARBA00023002"/>
    </source>
</evidence>
<evidence type="ECO:0000256" key="8">
    <source>
        <dbReference type="PIRNR" id="PIRNR000094"/>
    </source>
</evidence>
<dbReference type="InterPro" id="IPR014358">
    <property type="entry name" value="Enoyl-ACP_Rdtase_NADH"/>
</dbReference>
<keyword evidence="13" id="KW-1185">Reference proteome</keyword>
<feature type="binding site" evidence="11">
    <location>
        <position position="167"/>
    </location>
    <ligand>
        <name>NAD(+)</name>
        <dbReference type="ChEBI" id="CHEBI:57540"/>
    </ligand>
</feature>
<proteinExistence type="inferred from homology"/>
<dbReference type="InterPro" id="IPR036291">
    <property type="entry name" value="NAD(P)-bd_dom_sf"/>
</dbReference>
<dbReference type="GO" id="GO:0006633">
    <property type="term" value="P:fatty acid biosynthetic process"/>
    <property type="evidence" value="ECO:0007669"/>
    <property type="project" value="UniProtKB-KW"/>
</dbReference>
<keyword evidence="5 8" id="KW-0560">Oxidoreductase</keyword>
<evidence type="ECO:0000256" key="7">
    <source>
        <dbReference type="ARBA" id="ARBA00023160"/>
    </source>
</evidence>
<evidence type="ECO:0000256" key="1">
    <source>
        <dbReference type="ARBA" id="ARBA00005194"/>
    </source>
</evidence>
<dbReference type="InterPro" id="IPR002347">
    <property type="entry name" value="SDR_fam"/>
</dbReference>
<feature type="active site" description="Proton acceptor" evidence="9">
    <location>
        <position position="160"/>
    </location>
</feature>
<keyword evidence="7 8" id="KW-0275">Fatty acid biosynthesis</keyword>
<dbReference type="PIRSF" id="PIRSF000094">
    <property type="entry name" value="Enoyl-ACP_rdct"/>
    <property type="match status" value="1"/>
</dbReference>
<feature type="binding site" evidence="11">
    <location>
        <position position="97"/>
    </location>
    <ligand>
        <name>NAD(+)</name>
        <dbReference type="ChEBI" id="CHEBI:57540"/>
    </ligand>
</feature>
<dbReference type="GO" id="GO:0004318">
    <property type="term" value="F:enoyl-[acyl-carrier-protein] reductase (NADH) activity"/>
    <property type="evidence" value="ECO:0007669"/>
    <property type="project" value="UniProtKB-EC"/>
</dbReference>
<dbReference type="CDD" id="cd05372">
    <property type="entry name" value="ENR_SDR"/>
    <property type="match status" value="1"/>
</dbReference>
<dbReference type="Gene3D" id="3.40.50.720">
    <property type="entry name" value="NAD(P)-binding Rossmann-like Domain"/>
    <property type="match status" value="1"/>
</dbReference>
<evidence type="ECO:0000256" key="10">
    <source>
        <dbReference type="PIRSR" id="PIRSR000094-2"/>
    </source>
</evidence>
<feature type="active site" description="Proton acceptor" evidence="9">
    <location>
        <position position="150"/>
    </location>
</feature>
<name>A0A923I2T7_9BURK</name>
<sequence>MHQQSALTSLQGKRGLIIGLANEHSIAWGCAKVAHALGAQLVLSCVNEKAAQFVAPLAQQLEAPLIVCNVEQDDALANLVQQATADGQRIDFVIHSIAWAPLDDLHGRVIDSSATGFCRAMDISCHSFARLAKLCEPHLSPSASLITMTYLGAAEAVDHYGLMGPVKAALESLVRYLASEMGPAGTRVHAVSPGPVPTRAASGLQDFDGLMDKARQRAPLRRLVSLDEIGQLAAFLVSDAASGMTGQTLYVDGGYHIVN</sequence>
<feature type="binding site" evidence="11">
    <location>
        <begin position="196"/>
        <end position="200"/>
    </location>
    <ligand>
        <name>NAD(+)</name>
        <dbReference type="ChEBI" id="CHEBI:57540"/>
    </ligand>
</feature>
<evidence type="ECO:0000256" key="4">
    <source>
        <dbReference type="ARBA" id="ARBA00022832"/>
    </source>
</evidence>
<dbReference type="PANTHER" id="PTHR43159:SF2">
    <property type="entry name" value="ENOYL-[ACYL-CARRIER-PROTEIN] REDUCTASE [NADH], CHLOROPLASTIC"/>
    <property type="match status" value="1"/>
</dbReference>
<dbReference type="EC" id="1.3.1.9" evidence="8"/>
<keyword evidence="8 11" id="KW-0520">NAD</keyword>
<organism evidence="12 13">
    <name type="scientific">Undibacterium rugosum</name>
    <dbReference type="NCBI Taxonomy" id="2762291"/>
    <lineage>
        <taxon>Bacteria</taxon>
        <taxon>Pseudomonadati</taxon>
        <taxon>Pseudomonadota</taxon>
        <taxon>Betaproteobacteria</taxon>
        <taxon>Burkholderiales</taxon>
        <taxon>Oxalobacteraceae</taxon>
        <taxon>Undibacterium</taxon>
    </lineage>
</organism>
<gene>
    <name evidence="12" type="primary">fabI</name>
    <name evidence="12" type="ORF">H8K47_14860</name>
</gene>
<evidence type="ECO:0000256" key="6">
    <source>
        <dbReference type="ARBA" id="ARBA00023098"/>
    </source>
</evidence>
<evidence type="ECO:0000256" key="3">
    <source>
        <dbReference type="ARBA" id="ARBA00022516"/>
    </source>
</evidence>
<accession>A0A923I2T7</accession>
<evidence type="ECO:0000313" key="12">
    <source>
        <dbReference type="EMBL" id="MBC3936646.1"/>
    </source>
</evidence>
<dbReference type="SUPFAM" id="SSF51735">
    <property type="entry name" value="NAD(P)-binding Rossmann-fold domains"/>
    <property type="match status" value="1"/>
</dbReference>
<dbReference type="RefSeq" id="WP_186882186.1">
    <property type="nucleotide sequence ID" value="NZ_JACOGG010000017.1"/>
</dbReference>
<evidence type="ECO:0000256" key="11">
    <source>
        <dbReference type="PIRSR" id="PIRSR000094-3"/>
    </source>
</evidence>
<evidence type="ECO:0000256" key="9">
    <source>
        <dbReference type="PIRSR" id="PIRSR000094-1"/>
    </source>
</evidence>
<feature type="binding site" evidence="10">
    <location>
        <position position="100"/>
    </location>
    <ligand>
        <name>substrate</name>
    </ligand>
</feature>
<dbReference type="NCBIfam" id="NF005717">
    <property type="entry name" value="PRK07533.1"/>
    <property type="match status" value="1"/>
</dbReference>
<dbReference type="Proteomes" id="UP000612361">
    <property type="component" value="Unassembled WGS sequence"/>
</dbReference>
<evidence type="ECO:0000313" key="13">
    <source>
        <dbReference type="Proteomes" id="UP000612361"/>
    </source>
</evidence>
<keyword evidence="4" id="KW-0276">Fatty acid metabolism</keyword>
<keyword evidence="6" id="KW-0443">Lipid metabolism</keyword>
<feature type="binding site" evidence="11">
    <location>
        <begin position="25"/>
        <end position="26"/>
    </location>
    <ligand>
        <name>NAD(+)</name>
        <dbReference type="ChEBI" id="CHEBI:57540"/>
    </ligand>
</feature>
<comment type="caution">
    <text evidence="12">The sequence shown here is derived from an EMBL/GenBank/DDBJ whole genome shotgun (WGS) entry which is preliminary data.</text>
</comment>
<dbReference type="AlphaFoldDB" id="A0A923I2T7"/>
<reference evidence="12" key="1">
    <citation type="submission" date="2020-08" db="EMBL/GenBank/DDBJ databases">
        <title>Novel species isolated from subtropical streams in China.</title>
        <authorList>
            <person name="Lu H."/>
        </authorList>
    </citation>
    <scope>NUCLEOTIDE SEQUENCE</scope>
    <source>
        <strain evidence="12">CY7W</strain>
    </source>
</reference>
<keyword evidence="3 8" id="KW-0444">Lipid biosynthesis</keyword>
<evidence type="ECO:0000256" key="2">
    <source>
        <dbReference type="ARBA" id="ARBA00009233"/>
    </source>
</evidence>
<feature type="binding site" evidence="11">
    <location>
        <position position="19"/>
    </location>
    <ligand>
        <name>NAD(+)</name>
        <dbReference type="ChEBI" id="CHEBI:57540"/>
    </ligand>
</feature>
<comment type="catalytic activity">
    <reaction evidence="8">
        <text>a 2,3-saturated acyl-[ACP] + NAD(+) = a (2E)-enoyl-[ACP] + NADH + H(+)</text>
        <dbReference type="Rhea" id="RHEA:10240"/>
        <dbReference type="Rhea" id="RHEA-COMP:9925"/>
        <dbReference type="Rhea" id="RHEA-COMP:9926"/>
        <dbReference type="ChEBI" id="CHEBI:15378"/>
        <dbReference type="ChEBI" id="CHEBI:57540"/>
        <dbReference type="ChEBI" id="CHEBI:57945"/>
        <dbReference type="ChEBI" id="CHEBI:78784"/>
        <dbReference type="ChEBI" id="CHEBI:78785"/>
        <dbReference type="EC" id="1.3.1.9"/>
    </reaction>
</comment>